<dbReference type="Proteomes" id="UP000008827">
    <property type="component" value="Chromosome 13"/>
</dbReference>
<sequence>MGGNNHVWFCMCRWVSNTAFTFLGSVQDKESSHSSKLFTKNCIMLRRPLSSEDKYKNPGFM</sequence>
<reference evidence="2" key="2">
    <citation type="submission" date="2018-02" db="UniProtKB">
        <authorList>
            <consortium name="EnsemblPlants"/>
        </authorList>
    </citation>
    <scope>IDENTIFICATION</scope>
    <source>
        <strain evidence="2">Williams 82</strain>
    </source>
</reference>
<reference evidence="1" key="3">
    <citation type="submission" date="2018-07" db="EMBL/GenBank/DDBJ databases">
        <title>WGS assembly of Glycine max.</title>
        <authorList>
            <person name="Schmutz J."/>
            <person name="Cannon S."/>
            <person name="Schlueter J."/>
            <person name="Ma J."/>
            <person name="Mitros T."/>
            <person name="Nelson W."/>
            <person name="Hyten D."/>
            <person name="Song Q."/>
            <person name="Thelen J."/>
            <person name="Cheng J."/>
            <person name="Xu D."/>
            <person name="Hellsten U."/>
            <person name="May G."/>
            <person name="Yu Y."/>
            <person name="Sakurai T."/>
            <person name="Umezawa T."/>
            <person name="Bhattacharyya M."/>
            <person name="Sandhu D."/>
            <person name="Valliyodan B."/>
            <person name="Lindquist E."/>
            <person name="Peto M."/>
            <person name="Grant D."/>
            <person name="Shu S."/>
            <person name="Goodstein D."/>
            <person name="Barry K."/>
            <person name="Futrell-Griggs M."/>
            <person name="Abernathy B."/>
            <person name="Du J."/>
            <person name="Tian Z."/>
            <person name="Zhu L."/>
            <person name="Gill N."/>
            <person name="Joshi T."/>
            <person name="Libault M."/>
            <person name="Sethuraman A."/>
            <person name="Zhang X."/>
            <person name="Shinozaki K."/>
            <person name="Nguyen H."/>
            <person name="Wing R."/>
            <person name="Cregan P."/>
            <person name="Specht J."/>
            <person name="Grimwood J."/>
            <person name="Rokhsar D."/>
            <person name="Stacey G."/>
            <person name="Shoemaker R."/>
            <person name="Jackson S."/>
        </authorList>
    </citation>
    <scope>NUCLEOTIDE SEQUENCE</scope>
    <source>
        <tissue evidence="1">Callus</tissue>
    </source>
</reference>
<dbReference type="InParanoid" id="K7M0E1"/>
<reference evidence="1 2" key="1">
    <citation type="journal article" date="2010" name="Nature">
        <title>Genome sequence of the palaeopolyploid soybean.</title>
        <authorList>
            <person name="Schmutz J."/>
            <person name="Cannon S.B."/>
            <person name="Schlueter J."/>
            <person name="Ma J."/>
            <person name="Mitros T."/>
            <person name="Nelson W."/>
            <person name="Hyten D.L."/>
            <person name="Song Q."/>
            <person name="Thelen J.J."/>
            <person name="Cheng J."/>
            <person name="Xu D."/>
            <person name="Hellsten U."/>
            <person name="May G.D."/>
            <person name="Yu Y."/>
            <person name="Sakurai T."/>
            <person name="Umezawa T."/>
            <person name="Bhattacharyya M.K."/>
            <person name="Sandhu D."/>
            <person name="Valliyodan B."/>
            <person name="Lindquist E."/>
            <person name="Peto M."/>
            <person name="Grant D."/>
            <person name="Shu S."/>
            <person name="Goodstein D."/>
            <person name="Barry K."/>
            <person name="Futrell-Griggs M."/>
            <person name="Abernathy B."/>
            <person name="Du J."/>
            <person name="Tian Z."/>
            <person name="Zhu L."/>
            <person name="Gill N."/>
            <person name="Joshi T."/>
            <person name="Libault M."/>
            <person name="Sethuraman A."/>
            <person name="Zhang X.-C."/>
            <person name="Shinozaki K."/>
            <person name="Nguyen H.T."/>
            <person name="Wing R.A."/>
            <person name="Cregan P."/>
            <person name="Specht J."/>
            <person name="Grimwood J."/>
            <person name="Rokhsar D."/>
            <person name="Stacey G."/>
            <person name="Shoemaker R.C."/>
            <person name="Jackson S.A."/>
        </authorList>
    </citation>
    <scope>NUCLEOTIDE SEQUENCE [LARGE SCALE GENOMIC DNA]</scope>
    <source>
        <strain evidence="2">cv. Williams 82</strain>
        <tissue evidence="1">Callus</tissue>
    </source>
</reference>
<evidence type="ECO:0000313" key="2">
    <source>
        <dbReference type="EnsemblPlants" id="KRH20477"/>
    </source>
</evidence>
<accession>K7M0E1</accession>
<dbReference type="HOGENOM" id="CLU_2927243_0_0_1"/>
<evidence type="ECO:0000313" key="1">
    <source>
        <dbReference type="EMBL" id="KRH20477.1"/>
    </source>
</evidence>
<name>K7M0E1_SOYBN</name>
<keyword evidence="3" id="KW-1185">Reference proteome</keyword>
<dbReference type="EnsemblPlants" id="KRH20477">
    <property type="protein sequence ID" value="KRH20477"/>
    <property type="gene ID" value="GLYMA_13G181300"/>
</dbReference>
<dbReference type="EMBL" id="CM000846">
    <property type="protein sequence ID" value="KRH20477.1"/>
    <property type="molecule type" value="Genomic_DNA"/>
</dbReference>
<proteinExistence type="predicted"/>
<dbReference type="PaxDb" id="3847-GLYMA13G24960.1"/>
<organism evidence="2">
    <name type="scientific">Glycine max</name>
    <name type="common">Soybean</name>
    <name type="synonym">Glycine hispida</name>
    <dbReference type="NCBI Taxonomy" id="3847"/>
    <lineage>
        <taxon>Eukaryota</taxon>
        <taxon>Viridiplantae</taxon>
        <taxon>Streptophyta</taxon>
        <taxon>Embryophyta</taxon>
        <taxon>Tracheophyta</taxon>
        <taxon>Spermatophyta</taxon>
        <taxon>Magnoliopsida</taxon>
        <taxon>eudicotyledons</taxon>
        <taxon>Gunneridae</taxon>
        <taxon>Pentapetalae</taxon>
        <taxon>rosids</taxon>
        <taxon>fabids</taxon>
        <taxon>Fabales</taxon>
        <taxon>Fabaceae</taxon>
        <taxon>Papilionoideae</taxon>
        <taxon>50 kb inversion clade</taxon>
        <taxon>NPAAA clade</taxon>
        <taxon>indigoferoid/millettioid clade</taxon>
        <taxon>Phaseoleae</taxon>
        <taxon>Glycine</taxon>
        <taxon>Glycine subgen. Soja</taxon>
    </lineage>
</organism>
<gene>
    <name evidence="1" type="ORF">GLYMA_13G181300</name>
</gene>
<evidence type="ECO:0000313" key="3">
    <source>
        <dbReference type="Proteomes" id="UP000008827"/>
    </source>
</evidence>
<dbReference type="Gramene" id="KRH20477">
    <property type="protein sequence ID" value="KRH20477"/>
    <property type="gene ID" value="GLYMA_13G181300"/>
</dbReference>
<protein>
    <submittedName>
        <fullName evidence="1 2">Uncharacterized protein</fullName>
    </submittedName>
</protein>
<dbReference type="AlphaFoldDB" id="K7M0E1"/>